<evidence type="ECO:0000313" key="1">
    <source>
        <dbReference type="EMBL" id="KAJ8617708.1"/>
    </source>
</evidence>
<keyword evidence="2" id="KW-1185">Reference proteome</keyword>
<gene>
    <name evidence="1" type="ORF">MRB53_013894</name>
</gene>
<evidence type="ECO:0000313" key="2">
    <source>
        <dbReference type="Proteomes" id="UP001234297"/>
    </source>
</evidence>
<comment type="caution">
    <text evidence="1">The sequence shown here is derived from an EMBL/GenBank/DDBJ whole genome shotgun (WGS) entry which is preliminary data.</text>
</comment>
<accession>A0ACC2K998</accession>
<name>A0ACC2K998_PERAE</name>
<dbReference type="Proteomes" id="UP001234297">
    <property type="component" value="Chromosome 4"/>
</dbReference>
<dbReference type="EMBL" id="CM056812">
    <property type="protein sequence ID" value="KAJ8617708.1"/>
    <property type="molecule type" value="Genomic_DNA"/>
</dbReference>
<organism evidence="1 2">
    <name type="scientific">Persea americana</name>
    <name type="common">Avocado</name>
    <dbReference type="NCBI Taxonomy" id="3435"/>
    <lineage>
        <taxon>Eukaryota</taxon>
        <taxon>Viridiplantae</taxon>
        <taxon>Streptophyta</taxon>
        <taxon>Embryophyta</taxon>
        <taxon>Tracheophyta</taxon>
        <taxon>Spermatophyta</taxon>
        <taxon>Magnoliopsida</taxon>
        <taxon>Magnoliidae</taxon>
        <taxon>Laurales</taxon>
        <taxon>Lauraceae</taxon>
        <taxon>Persea</taxon>
    </lineage>
</organism>
<protein>
    <submittedName>
        <fullName evidence="1">Uncharacterized protein</fullName>
    </submittedName>
</protein>
<reference evidence="1 2" key="1">
    <citation type="journal article" date="2022" name="Hortic Res">
        <title>A haplotype resolved chromosomal level avocado genome allows analysis of novel avocado genes.</title>
        <authorList>
            <person name="Nath O."/>
            <person name="Fletcher S.J."/>
            <person name="Hayward A."/>
            <person name="Shaw L.M."/>
            <person name="Masouleh A.K."/>
            <person name="Furtado A."/>
            <person name="Henry R.J."/>
            <person name="Mitter N."/>
        </authorList>
    </citation>
    <scope>NUCLEOTIDE SEQUENCE [LARGE SCALE GENOMIC DNA]</scope>
    <source>
        <strain evidence="2">cv. Hass</strain>
    </source>
</reference>
<proteinExistence type="predicted"/>
<sequence length="226" mass="24722">MHDVSDNSFKTYVRGQELDITPDLLSQVLEIDHVEGAHFPIVKNRQINYNLVAKELTGKLVAWVGGDIAHHKLTESYRLLNIFIRHNVSPKVSKRVTKEDGYLLYCIGTQRRVDLPLAVFRGMAKLHSASHNAALPFPEVISKLLVDMGKLAEPNEDIIIPKSKIDHFTLEKSRSHITAIELDDDGEGDTAGPSGVGPSGVGPSVVADSDEGNSGDDQIGEVAIMH</sequence>